<name>A0A2H0UPU7_9BACT</name>
<keyword evidence="2 5" id="KW-0689">Ribosomal protein</keyword>
<comment type="similarity">
    <text evidence="1 5">Belongs to the bacterial ribosomal protein bL32 family.</text>
</comment>
<dbReference type="Pfam" id="PF01783">
    <property type="entry name" value="Ribosomal_L32p"/>
    <property type="match status" value="1"/>
</dbReference>
<dbReference type="GO" id="GO:0006412">
    <property type="term" value="P:translation"/>
    <property type="evidence" value="ECO:0007669"/>
    <property type="project" value="UniProtKB-UniRule"/>
</dbReference>
<organism evidence="6 7">
    <name type="scientific">Candidatus Harrisonbacteria bacterium CG10_big_fil_rev_8_21_14_0_10_44_23</name>
    <dbReference type="NCBI Taxonomy" id="1974585"/>
    <lineage>
        <taxon>Bacteria</taxon>
        <taxon>Candidatus Harrisoniibacteriota</taxon>
    </lineage>
</organism>
<evidence type="ECO:0000313" key="7">
    <source>
        <dbReference type="Proteomes" id="UP000229615"/>
    </source>
</evidence>
<dbReference type="HAMAP" id="MF_00340">
    <property type="entry name" value="Ribosomal_bL32"/>
    <property type="match status" value="1"/>
</dbReference>
<protein>
    <recommendedName>
        <fullName evidence="4 5">Large ribosomal subunit protein bL32</fullName>
    </recommendedName>
</protein>
<evidence type="ECO:0000256" key="3">
    <source>
        <dbReference type="ARBA" id="ARBA00023274"/>
    </source>
</evidence>
<gene>
    <name evidence="5" type="primary">rpmF</name>
    <name evidence="6" type="ORF">COU09_02445</name>
</gene>
<evidence type="ECO:0000256" key="5">
    <source>
        <dbReference type="HAMAP-Rule" id="MF_00340"/>
    </source>
</evidence>
<dbReference type="NCBIfam" id="TIGR01031">
    <property type="entry name" value="rpmF_bact"/>
    <property type="match status" value="1"/>
</dbReference>
<proteinExistence type="inferred from homology"/>
<sequence length="54" mass="6144">MPVPKKRHSKSKVGRRRANLGLKKVKLMVCEECKAPIRPHRACANCGKYGKRKV</sequence>
<evidence type="ECO:0000256" key="2">
    <source>
        <dbReference type="ARBA" id="ARBA00022980"/>
    </source>
</evidence>
<evidence type="ECO:0000256" key="4">
    <source>
        <dbReference type="ARBA" id="ARBA00035178"/>
    </source>
</evidence>
<dbReference type="InterPro" id="IPR044957">
    <property type="entry name" value="Ribosomal_bL32_bact"/>
</dbReference>
<dbReference type="Proteomes" id="UP000229615">
    <property type="component" value="Unassembled WGS sequence"/>
</dbReference>
<evidence type="ECO:0000313" key="6">
    <source>
        <dbReference type="EMBL" id="PIR88411.1"/>
    </source>
</evidence>
<dbReference type="GO" id="GO:0015934">
    <property type="term" value="C:large ribosomal subunit"/>
    <property type="evidence" value="ECO:0007669"/>
    <property type="project" value="InterPro"/>
</dbReference>
<dbReference type="SUPFAM" id="SSF57829">
    <property type="entry name" value="Zn-binding ribosomal proteins"/>
    <property type="match status" value="1"/>
</dbReference>
<dbReference type="PANTHER" id="PTHR35534:SF1">
    <property type="entry name" value="LARGE RIBOSOMAL SUBUNIT PROTEIN BL32"/>
    <property type="match status" value="1"/>
</dbReference>
<dbReference type="EMBL" id="PFBB01000025">
    <property type="protein sequence ID" value="PIR88411.1"/>
    <property type="molecule type" value="Genomic_DNA"/>
</dbReference>
<accession>A0A2H0UPU7</accession>
<reference evidence="7" key="1">
    <citation type="submission" date="2017-09" db="EMBL/GenBank/DDBJ databases">
        <title>Depth-based differentiation of microbial function through sediment-hosted aquifers and enrichment of novel symbionts in the deep terrestrial subsurface.</title>
        <authorList>
            <person name="Probst A.J."/>
            <person name="Ladd B."/>
            <person name="Jarett J.K."/>
            <person name="Geller-Mcgrath D.E."/>
            <person name="Sieber C.M.K."/>
            <person name="Emerson J.B."/>
            <person name="Anantharaman K."/>
            <person name="Thomas B.C."/>
            <person name="Malmstrom R."/>
            <person name="Stieglmeier M."/>
            <person name="Klingl A."/>
            <person name="Woyke T."/>
            <person name="Ryan C.M."/>
            <person name="Banfield J.F."/>
        </authorList>
    </citation>
    <scope>NUCLEOTIDE SEQUENCE [LARGE SCALE GENOMIC DNA]</scope>
</reference>
<evidence type="ECO:0000256" key="1">
    <source>
        <dbReference type="ARBA" id="ARBA00008560"/>
    </source>
</evidence>
<dbReference type="InterPro" id="IPR002677">
    <property type="entry name" value="Ribosomal_bL32"/>
</dbReference>
<dbReference type="AlphaFoldDB" id="A0A2H0UPU7"/>
<dbReference type="InterPro" id="IPR011332">
    <property type="entry name" value="Ribosomal_zn-bd"/>
</dbReference>
<dbReference type="PANTHER" id="PTHR35534">
    <property type="entry name" value="50S RIBOSOMAL PROTEIN L32"/>
    <property type="match status" value="1"/>
</dbReference>
<comment type="caution">
    <text evidence="6">The sequence shown here is derived from an EMBL/GenBank/DDBJ whole genome shotgun (WGS) entry which is preliminary data.</text>
</comment>
<keyword evidence="3 5" id="KW-0687">Ribonucleoprotein</keyword>
<dbReference type="GO" id="GO:0003735">
    <property type="term" value="F:structural constituent of ribosome"/>
    <property type="evidence" value="ECO:0007669"/>
    <property type="project" value="InterPro"/>
</dbReference>